<keyword evidence="2" id="KW-0285">Flavoprotein</keyword>
<dbReference type="PRINTS" id="PR00420">
    <property type="entry name" value="RNGMNOXGNASE"/>
</dbReference>
<dbReference type="InterPro" id="IPR002938">
    <property type="entry name" value="FAD-bd"/>
</dbReference>
<dbReference type="GO" id="GO:0071949">
    <property type="term" value="F:FAD binding"/>
    <property type="evidence" value="ECO:0007669"/>
    <property type="project" value="InterPro"/>
</dbReference>
<dbReference type="Gene3D" id="3.40.30.20">
    <property type="match status" value="1"/>
</dbReference>
<evidence type="ECO:0000256" key="2">
    <source>
        <dbReference type="ARBA" id="ARBA00022630"/>
    </source>
</evidence>
<dbReference type="Proteomes" id="UP000799766">
    <property type="component" value="Unassembled WGS sequence"/>
</dbReference>
<evidence type="ECO:0000313" key="8">
    <source>
        <dbReference type="EMBL" id="KAF2460148.1"/>
    </source>
</evidence>
<keyword evidence="3" id="KW-0274">FAD</keyword>
<organism evidence="8 9">
    <name type="scientific">Lineolata rhizophorae</name>
    <dbReference type="NCBI Taxonomy" id="578093"/>
    <lineage>
        <taxon>Eukaryota</taxon>
        <taxon>Fungi</taxon>
        <taxon>Dikarya</taxon>
        <taxon>Ascomycota</taxon>
        <taxon>Pezizomycotina</taxon>
        <taxon>Dothideomycetes</taxon>
        <taxon>Dothideomycetes incertae sedis</taxon>
        <taxon>Lineolatales</taxon>
        <taxon>Lineolataceae</taxon>
        <taxon>Lineolata</taxon>
    </lineage>
</organism>
<evidence type="ECO:0000256" key="4">
    <source>
        <dbReference type="ARBA" id="ARBA00023002"/>
    </source>
</evidence>
<dbReference type="AlphaFoldDB" id="A0A6A6P8G4"/>
<dbReference type="Gene3D" id="3.30.9.10">
    <property type="entry name" value="D-Amino Acid Oxidase, subunit A, domain 2"/>
    <property type="match status" value="1"/>
</dbReference>
<dbReference type="InterPro" id="IPR012941">
    <property type="entry name" value="Phe_hydrox_C_dim_dom"/>
</dbReference>
<dbReference type="Pfam" id="PF07976">
    <property type="entry name" value="Phe_hydrox_dim"/>
    <property type="match status" value="1"/>
</dbReference>
<evidence type="ECO:0000313" key="9">
    <source>
        <dbReference type="Proteomes" id="UP000799766"/>
    </source>
</evidence>
<feature type="region of interest" description="Disordered" evidence="5">
    <location>
        <begin position="1"/>
        <end position="56"/>
    </location>
</feature>
<evidence type="ECO:0000256" key="3">
    <source>
        <dbReference type="ARBA" id="ARBA00022827"/>
    </source>
</evidence>
<feature type="domain" description="FAD-binding" evidence="6">
    <location>
        <begin position="55"/>
        <end position="412"/>
    </location>
</feature>
<keyword evidence="4" id="KW-0560">Oxidoreductase</keyword>
<protein>
    <submittedName>
        <fullName evidence="8">FAD binding domain-containing protein</fullName>
    </submittedName>
</protein>
<dbReference type="OrthoDB" id="5325318at2759"/>
<dbReference type="SUPFAM" id="SSF54373">
    <property type="entry name" value="FAD-linked reductases, C-terminal domain"/>
    <property type="match status" value="1"/>
</dbReference>
<dbReference type="Gene3D" id="3.50.50.60">
    <property type="entry name" value="FAD/NAD(P)-binding domain"/>
    <property type="match status" value="1"/>
</dbReference>
<reference evidence="8" key="1">
    <citation type="journal article" date="2020" name="Stud. Mycol.">
        <title>101 Dothideomycetes genomes: a test case for predicting lifestyles and emergence of pathogens.</title>
        <authorList>
            <person name="Haridas S."/>
            <person name="Albert R."/>
            <person name="Binder M."/>
            <person name="Bloem J."/>
            <person name="Labutti K."/>
            <person name="Salamov A."/>
            <person name="Andreopoulos B."/>
            <person name="Baker S."/>
            <person name="Barry K."/>
            <person name="Bills G."/>
            <person name="Bluhm B."/>
            <person name="Cannon C."/>
            <person name="Castanera R."/>
            <person name="Culley D."/>
            <person name="Daum C."/>
            <person name="Ezra D."/>
            <person name="Gonzalez J."/>
            <person name="Henrissat B."/>
            <person name="Kuo A."/>
            <person name="Liang C."/>
            <person name="Lipzen A."/>
            <person name="Lutzoni F."/>
            <person name="Magnuson J."/>
            <person name="Mondo S."/>
            <person name="Nolan M."/>
            <person name="Ohm R."/>
            <person name="Pangilinan J."/>
            <person name="Park H.-J."/>
            <person name="Ramirez L."/>
            <person name="Alfaro M."/>
            <person name="Sun H."/>
            <person name="Tritt A."/>
            <person name="Yoshinaga Y."/>
            <person name="Zwiers L.-H."/>
            <person name="Turgeon B."/>
            <person name="Goodwin S."/>
            <person name="Spatafora J."/>
            <person name="Crous P."/>
            <person name="Grigoriev I."/>
        </authorList>
    </citation>
    <scope>NUCLEOTIDE SEQUENCE</scope>
    <source>
        <strain evidence="8">ATCC 16933</strain>
    </source>
</reference>
<proteinExistence type="inferred from homology"/>
<feature type="domain" description="Phenol hydroxylase-like C-terminal dimerisation" evidence="7">
    <location>
        <begin position="445"/>
        <end position="666"/>
    </location>
</feature>
<dbReference type="InterPro" id="IPR050641">
    <property type="entry name" value="RIFMO-like"/>
</dbReference>
<gene>
    <name evidence="8" type="ORF">BDY21DRAFT_280980</name>
</gene>
<keyword evidence="9" id="KW-1185">Reference proteome</keyword>
<dbReference type="PANTHER" id="PTHR43004:SF4">
    <property type="entry name" value="FAD-BINDING DOMAIN-CONTAINING PROTEIN"/>
    <property type="match status" value="1"/>
</dbReference>
<dbReference type="InterPro" id="IPR036249">
    <property type="entry name" value="Thioredoxin-like_sf"/>
</dbReference>
<dbReference type="PANTHER" id="PTHR43004">
    <property type="entry name" value="TRK SYSTEM POTASSIUM UPTAKE PROTEIN"/>
    <property type="match status" value="1"/>
</dbReference>
<dbReference type="EMBL" id="MU001674">
    <property type="protein sequence ID" value="KAF2460148.1"/>
    <property type="molecule type" value="Genomic_DNA"/>
</dbReference>
<dbReference type="SUPFAM" id="SSF51905">
    <property type="entry name" value="FAD/NAD(P)-binding domain"/>
    <property type="match status" value="1"/>
</dbReference>
<dbReference type="InterPro" id="IPR038220">
    <property type="entry name" value="PHOX_C_sf"/>
</dbReference>
<evidence type="ECO:0000256" key="5">
    <source>
        <dbReference type="SAM" id="MobiDB-lite"/>
    </source>
</evidence>
<feature type="compositionally biased region" description="Low complexity" evidence="5">
    <location>
        <begin position="1"/>
        <end position="29"/>
    </location>
</feature>
<evidence type="ECO:0000259" key="7">
    <source>
        <dbReference type="Pfam" id="PF07976"/>
    </source>
</evidence>
<sequence>MTRSSSRSPSTSSSLQSTSATTSDAASSRPNSHDLLDPSAAANGLPRTPAPPPSSDVLVVGAGPSGLMLAANLIRFGIKTEIADSRPERTVTGRADGLQPKTIETLKQMRLAEKVLLKGVRVYDICFWKSTATERLRRKGREIHYPPEVVDLLDPFILLVHQGMVEQLFMDDMDERKGHVRRNLNFEGWKSLQMKNRALEATFKNKQGDGKTTFRTDYIVGCDGAHSMVRKSIPDCRAVGASSDSIWGVIDAEIDTDFPDLWSKAVVHSEQAGSVLIIPRERNMTRMYIELKSETREGVPKNELTKDFVMKRAGEIMQPYYLRWRRIEWFGRYQISQRVASRFSTDDLNVFIAGDASHTHSPKAAQGMNTSMHDAWNLAWKLNLSIRGLAKRSLLETYEAERRKIAKDLISFDYEHANAFSAGDAKALAQNFKTNVRFISGVGAEYAPNVLNVPANAGASTSPWPLVPGCLPPPAKATRFIDANPVDLQLAIPMLGQFRIFVFASDPCGSSRPFLEALGSAHLGQGSLVGRASAAANASYTLQPPAFGESDTFIRPERYTPVSGLFTYALVVAGLGAGRDRVELDRLPPLWRESRWSVYLDDAAELDARRMSCAEKWWGGLARGEVAVVNVRPDGYVGSVARWADGSRLSGERAVRWLDGYYEGFLKGD</sequence>
<comment type="similarity">
    <text evidence="1">Belongs to the PheA/TfdB FAD monooxygenase family.</text>
</comment>
<evidence type="ECO:0000256" key="1">
    <source>
        <dbReference type="ARBA" id="ARBA00007801"/>
    </source>
</evidence>
<dbReference type="GO" id="GO:0016709">
    <property type="term" value="F:oxidoreductase activity, acting on paired donors, with incorporation or reduction of molecular oxygen, NAD(P)H as one donor, and incorporation of one atom of oxygen"/>
    <property type="evidence" value="ECO:0007669"/>
    <property type="project" value="UniProtKB-ARBA"/>
</dbReference>
<evidence type="ECO:0000259" key="6">
    <source>
        <dbReference type="Pfam" id="PF01494"/>
    </source>
</evidence>
<name>A0A6A6P8G4_9PEZI</name>
<accession>A0A6A6P8G4</accession>
<dbReference type="InterPro" id="IPR036188">
    <property type="entry name" value="FAD/NAD-bd_sf"/>
</dbReference>
<dbReference type="SUPFAM" id="SSF52833">
    <property type="entry name" value="Thioredoxin-like"/>
    <property type="match status" value="1"/>
</dbReference>
<dbReference type="Pfam" id="PF01494">
    <property type="entry name" value="FAD_binding_3"/>
    <property type="match status" value="1"/>
</dbReference>